<evidence type="ECO:0000256" key="2">
    <source>
        <dbReference type="SAM" id="MobiDB-lite"/>
    </source>
</evidence>
<evidence type="ECO:0000313" key="5">
    <source>
        <dbReference type="EMBL" id="QDZ15584.1"/>
    </source>
</evidence>
<organism evidence="5 6">
    <name type="scientific">Humibacter ginsenosidimutans</name>
    <dbReference type="NCBI Taxonomy" id="2599293"/>
    <lineage>
        <taxon>Bacteria</taxon>
        <taxon>Bacillati</taxon>
        <taxon>Actinomycetota</taxon>
        <taxon>Actinomycetes</taxon>
        <taxon>Micrococcales</taxon>
        <taxon>Microbacteriaceae</taxon>
        <taxon>Humibacter</taxon>
    </lineage>
</organism>
<dbReference type="InterPro" id="IPR055370">
    <property type="entry name" value="Lsr2_DNA-bd"/>
</dbReference>
<sequence length="114" mass="12436">MAKKTTVVLVDDIDGIEIENGKGETVFFALDGVSYEIDLNDANAKKLRNALETYVEAGRRTARSTRGAVASRSSRGSSKEDLGAAREWLRAHGHTVSDRGRIPATLLEEYRANA</sequence>
<dbReference type="Pfam" id="PF11774">
    <property type="entry name" value="Lsr2"/>
    <property type="match status" value="1"/>
</dbReference>
<dbReference type="Proteomes" id="UP000320216">
    <property type="component" value="Chromosome"/>
</dbReference>
<feature type="region of interest" description="Disordered" evidence="2">
    <location>
        <begin position="62"/>
        <end position="82"/>
    </location>
</feature>
<dbReference type="GO" id="GO:0016746">
    <property type="term" value="F:acyltransferase activity"/>
    <property type="evidence" value="ECO:0007669"/>
    <property type="project" value="InterPro"/>
</dbReference>
<dbReference type="Gene3D" id="4.10.320.10">
    <property type="entry name" value="E3-binding domain"/>
    <property type="match status" value="1"/>
</dbReference>
<dbReference type="KEGG" id="huw:FPZ11_13185"/>
<dbReference type="GO" id="GO:0003677">
    <property type="term" value="F:DNA binding"/>
    <property type="evidence" value="ECO:0007669"/>
    <property type="project" value="UniProtKB-KW"/>
</dbReference>
<dbReference type="InterPro" id="IPR036625">
    <property type="entry name" value="E3-bd_dom_sf"/>
</dbReference>
<keyword evidence="1" id="KW-0238">DNA-binding</keyword>
<feature type="compositionally biased region" description="Low complexity" evidence="2">
    <location>
        <begin position="64"/>
        <end position="76"/>
    </location>
</feature>
<dbReference type="InterPro" id="IPR024412">
    <property type="entry name" value="Lsr2_dim_dom"/>
</dbReference>
<dbReference type="InterPro" id="IPR042261">
    <property type="entry name" value="Lsr2-like_dimerization"/>
</dbReference>
<evidence type="ECO:0000259" key="3">
    <source>
        <dbReference type="Pfam" id="PF11774"/>
    </source>
</evidence>
<feature type="domain" description="Lsr2 DNA-binding" evidence="4">
    <location>
        <begin position="78"/>
        <end position="112"/>
    </location>
</feature>
<dbReference type="AlphaFoldDB" id="A0A5B8M6G0"/>
<evidence type="ECO:0000259" key="4">
    <source>
        <dbReference type="Pfam" id="PF23359"/>
    </source>
</evidence>
<dbReference type="Pfam" id="PF23359">
    <property type="entry name" value="Lsr2_DNA-bd"/>
    <property type="match status" value="1"/>
</dbReference>
<dbReference type="EMBL" id="CP042305">
    <property type="protein sequence ID" value="QDZ15584.1"/>
    <property type="molecule type" value="Genomic_DNA"/>
</dbReference>
<dbReference type="RefSeq" id="WP_146321609.1">
    <property type="nucleotide sequence ID" value="NZ_CP042305.1"/>
</dbReference>
<dbReference type="OrthoDB" id="4113332at2"/>
<evidence type="ECO:0000256" key="1">
    <source>
        <dbReference type="ARBA" id="ARBA00023125"/>
    </source>
</evidence>
<keyword evidence="6" id="KW-1185">Reference proteome</keyword>
<feature type="domain" description="Lsr2 dimerization" evidence="3">
    <location>
        <begin position="1"/>
        <end position="61"/>
    </location>
</feature>
<name>A0A5B8M6G0_9MICO</name>
<proteinExistence type="predicted"/>
<gene>
    <name evidence="5" type="ORF">FPZ11_13185</name>
</gene>
<reference evidence="5 6" key="1">
    <citation type="submission" date="2019-07" db="EMBL/GenBank/DDBJ databases">
        <title>Full genome sequence of Humibacter sp. WJ7-1.</title>
        <authorList>
            <person name="Im W.-T."/>
        </authorList>
    </citation>
    <scope>NUCLEOTIDE SEQUENCE [LARGE SCALE GENOMIC DNA]</scope>
    <source>
        <strain evidence="5 6">WJ7-1</strain>
    </source>
</reference>
<evidence type="ECO:0000313" key="6">
    <source>
        <dbReference type="Proteomes" id="UP000320216"/>
    </source>
</evidence>
<dbReference type="Gene3D" id="3.30.60.230">
    <property type="entry name" value="Lsr2, dimerization domain"/>
    <property type="match status" value="1"/>
</dbReference>
<accession>A0A5B8M6G0</accession>
<protein>
    <submittedName>
        <fullName evidence="5">Lsr2 family protein</fullName>
    </submittedName>
</protein>